<keyword evidence="2" id="KW-1185">Reference proteome</keyword>
<reference evidence="1" key="1">
    <citation type="journal article" date="2020" name="Cell">
        <title>Large-Scale Comparative Analyses of Tick Genomes Elucidate Their Genetic Diversity and Vector Capacities.</title>
        <authorList>
            <consortium name="Tick Genome and Microbiome Consortium (TIGMIC)"/>
            <person name="Jia N."/>
            <person name="Wang J."/>
            <person name="Shi W."/>
            <person name="Du L."/>
            <person name="Sun Y."/>
            <person name="Zhan W."/>
            <person name="Jiang J.F."/>
            <person name="Wang Q."/>
            <person name="Zhang B."/>
            <person name="Ji P."/>
            <person name="Bell-Sakyi L."/>
            <person name="Cui X.M."/>
            <person name="Yuan T.T."/>
            <person name="Jiang B.G."/>
            <person name="Yang W.F."/>
            <person name="Lam T.T."/>
            <person name="Chang Q.C."/>
            <person name="Ding S.J."/>
            <person name="Wang X.J."/>
            <person name="Zhu J.G."/>
            <person name="Ruan X.D."/>
            <person name="Zhao L."/>
            <person name="Wei J.T."/>
            <person name="Ye R.Z."/>
            <person name="Que T.C."/>
            <person name="Du C.H."/>
            <person name="Zhou Y.H."/>
            <person name="Cheng J.X."/>
            <person name="Dai P.F."/>
            <person name="Guo W.B."/>
            <person name="Han X.H."/>
            <person name="Huang E.J."/>
            <person name="Li L.F."/>
            <person name="Wei W."/>
            <person name="Gao Y.C."/>
            <person name="Liu J.Z."/>
            <person name="Shao H.Z."/>
            <person name="Wang X."/>
            <person name="Wang C.C."/>
            <person name="Yang T.C."/>
            <person name="Huo Q.B."/>
            <person name="Li W."/>
            <person name="Chen H.Y."/>
            <person name="Chen S.E."/>
            <person name="Zhou L.G."/>
            <person name="Ni X.B."/>
            <person name="Tian J.H."/>
            <person name="Sheng Y."/>
            <person name="Liu T."/>
            <person name="Pan Y.S."/>
            <person name="Xia L.Y."/>
            <person name="Li J."/>
            <person name="Zhao F."/>
            <person name="Cao W.C."/>
        </authorList>
    </citation>
    <scope>NUCLEOTIDE SEQUENCE</scope>
    <source>
        <strain evidence="1">Rsan-2018</strain>
    </source>
</reference>
<dbReference type="Proteomes" id="UP000821837">
    <property type="component" value="Unassembled WGS sequence"/>
</dbReference>
<dbReference type="EMBL" id="JABSTV010001250">
    <property type="protein sequence ID" value="KAH7955367.1"/>
    <property type="molecule type" value="Genomic_DNA"/>
</dbReference>
<comment type="caution">
    <text evidence="1">The sequence shown here is derived from an EMBL/GenBank/DDBJ whole genome shotgun (WGS) entry which is preliminary data.</text>
</comment>
<dbReference type="AlphaFoldDB" id="A0A9D4PUK7"/>
<accession>A0A9D4PUK7</accession>
<organism evidence="1 2">
    <name type="scientific">Rhipicephalus sanguineus</name>
    <name type="common">Brown dog tick</name>
    <name type="synonym">Ixodes sanguineus</name>
    <dbReference type="NCBI Taxonomy" id="34632"/>
    <lineage>
        <taxon>Eukaryota</taxon>
        <taxon>Metazoa</taxon>
        <taxon>Ecdysozoa</taxon>
        <taxon>Arthropoda</taxon>
        <taxon>Chelicerata</taxon>
        <taxon>Arachnida</taxon>
        <taxon>Acari</taxon>
        <taxon>Parasitiformes</taxon>
        <taxon>Ixodida</taxon>
        <taxon>Ixodoidea</taxon>
        <taxon>Ixodidae</taxon>
        <taxon>Rhipicephalinae</taxon>
        <taxon>Rhipicephalus</taxon>
        <taxon>Rhipicephalus</taxon>
    </lineage>
</organism>
<gene>
    <name evidence="1" type="ORF">HPB52_000789</name>
</gene>
<name>A0A9D4PUK7_RHISA</name>
<evidence type="ECO:0000313" key="2">
    <source>
        <dbReference type="Proteomes" id="UP000821837"/>
    </source>
</evidence>
<evidence type="ECO:0000313" key="1">
    <source>
        <dbReference type="EMBL" id="KAH7955367.1"/>
    </source>
</evidence>
<sequence length="209" mass="22456">MRERTYRLLERFAARYRVAIRKSGTEEEYGEREALLQEILDLARESGVAIRKYSDSANAPSVRPASKAPVHNDATAAARKSAAHARDDAAGMYIAESTGDGPCSDMEDSATQILEGTVNCENASCHDHGDITSIENMDEQPTIAHELPATSFVVTDTRAPASQTGGTAADNKAAAGTLPEELPFAFAPQFVFEVAEIVASYQQSSFLIA</sequence>
<protein>
    <submittedName>
        <fullName evidence="1">Uncharacterized protein</fullName>
    </submittedName>
</protein>
<proteinExistence type="predicted"/>
<reference evidence="1" key="2">
    <citation type="submission" date="2021-09" db="EMBL/GenBank/DDBJ databases">
        <authorList>
            <person name="Jia N."/>
            <person name="Wang J."/>
            <person name="Shi W."/>
            <person name="Du L."/>
            <person name="Sun Y."/>
            <person name="Zhan W."/>
            <person name="Jiang J."/>
            <person name="Wang Q."/>
            <person name="Zhang B."/>
            <person name="Ji P."/>
            <person name="Sakyi L.B."/>
            <person name="Cui X."/>
            <person name="Yuan T."/>
            <person name="Jiang B."/>
            <person name="Yang W."/>
            <person name="Lam T.T.-Y."/>
            <person name="Chang Q."/>
            <person name="Ding S."/>
            <person name="Wang X."/>
            <person name="Zhu J."/>
            <person name="Ruan X."/>
            <person name="Zhao L."/>
            <person name="Wei J."/>
            <person name="Que T."/>
            <person name="Du C."/>
            <person name="Cheng J."/>
            <person name="Dai P."/>
            <person name="Han X."/>
            <person name="Huang E."/>
            <person name="Gao Y."/>
            <person name="Liu J."/>
            <person name="Shao H."/>
            <person name="Ye R."/>
            <person name="Li L."/>
            <person name="Wei W."/>
            <person name="Wang X."/>
            <person name="Wang C."/>
            <person name="Huo Q."/>
            <person name="Li W."/>
            <person name="Guo W."/>
            <person name="Chen H."/>
            <person name="Chen S."/>
            <person name="Zhou L."/>
            <person name="Zhou L."/>
            <person name="Ni X."/>
            <person name="Tian J."/>
            <person name="Zhou Y."/>
            <person name="Sheng Y."/>
            <person name="Liu T."/>
            <person name="Pan Y."/>
            <person name="Xia L."/>
            <person name="Li J."/>
            <person name="Zhao F."/>
            <person name="Cao W."/>
        </authorList>
    </citation>
    <scope>NUCLEOTIDE SEQUENCE</scope>
    <source>
        <strain evidence="1">Rsan-2018</strain>
        <tissue evidence="1">Larvae</tissue>
    </source>
</reference>